<dbReference type="Gene3D" id="3.30.470.20">
    <property type="entry name" value="ATP-grasp fold, B domain"/>
    <property type="match status" value="1"/>
</dbReference>
<protein>
    <recommendedName>
        <fullName evidence="5">ATP-grasp domain-containing protein</fullName>
    </recommendedName>
</protein>
<dbReference type="Proteomes" id="UP001530315">
    <property type="component" value="Unassembled WGS sequence"/>
</dbReference>
<reference evidence="6 7" key="1">
    <citation type="submission" date="2024-10" db="EMBL/GenBank/DDBJ databases">
        <title>Updated reference genomes for cyclostephanoid diatoms.</title>
        <authorList>
            <person name="Roberts W.R."/>
            <person name="Alverson A.J."/>
        </authorList>
    </citation>
    <scope>NUCLEOTIDE SEQUENCE [LARGE SCALE GENOMIC DNA]</scope>
    <source>
        <strain evidence="6 7">AJA276-08</strain>
    </source>
</reference>
<dbReference type="GO" id="GO:0016874">
    <property type="term" value="F:ligase activity"/>
    <property type="evidence" value="ECO:0007669"/>
    <property type="project" value="UniProtKB-KW"/>
</dbReference>
<keyword evidence="2 4" id="KW-0547">Nucleotide-binding</keyword>
<evidence type="ECO:0000256" key="1">
    <source>
        <dbReference type="ARBA" id="ARBA00022598"/>
    </source>
</evidence>
<dbReference type="SUPFAM" id="SSF56059">
    <property type="entry name" value="Glutathione synthetase ATP-binding domain-like"/>
    <property type="match status" value="1"/>
</dbReference>
<evidence type="ECO:0000256" key="4">
    <source>
        <dbReference type="PROSITE-ProRule" id="PRU00409"/>
    </source>
</evidence>
<evidence type="ECO:0000259" key="5">
    <source>
        <dbReference type="PROSITE" id="PS50975"/>
    </source>
</evidence>
<evidence type="ECO:0000256" key="2">
    <source>
        <dbReference type="ARBA" id="ARBA00022741"/>
    </source>
</evidence>
<dbReference type="PANTHER" id="PTHR43585:SF2">
    <property type="entry name" value="ATP-GRASP ENZYME FSQD"/>
    <property type="match status" value="1"/>
</dbReference>
<evidence type="ECO:0000256" key="3">
    <source>
        <dbReference type="ARBA" id="ARBA00022840"/>
    </source>
</evidence>
<proteinExistence type="predicted"/>
<comment type="caution">
    <text evidence="6">The sequence shown here is derived from an EMBL/GenBank/DDBJ whole genome shotgun (WGS) entry which is preliminary data.</text>
</comment>
<evidence type="ECO:0000313" key="6">
    <source>
        <dbReference type="EMBL" id="KAL3764742.1"/>
    </source>
</evidence>
<dbReference type="PANTHER" id="PTHR43585">
    <property type="entry name" value="FUMIPYRROLE BIOSYNTHESIS PROTEIN C"/>
    <property type="match status" value="1"/>
</dbReference>
<keyword evidence="1" id="KW-0436">Ligase</keyword>
<accession>A0ABD3MM67</accession>
<organism evidence="6 7">
    <name type="scientific">Stephanodiscus triporus</name>
    <dbReference type="NCBI Taxonomy" id="2934178"/>
    <lineage>
        <taxon>Eukaryota</taxon>
        <taxon>Sar</taxon>
        <taxon>Stramenopiles</taxon>
        <taxon>Ochrophyta</taxon>
        <taxon>Bacillariophyta</taxon>
        <taxon>Coscinodiscophyceae</taxon>
        <taxon>Thalassiosirophycidae</taxon>
        <taxon>Stephanodiscales</taxon>
        <taxon>Stephanodiscaceae</taxon>
        <taxon>Stephanodiscus</taxon>
    </lineage>
</organism>
<keyword evidence="3 4" id="KW-0067">ATP-binding</keyword>
<keyword evidence="7" id="KW-1185">Reference proteome</keyword>
<dbReference type="AlphaFoldDB" id="A0ABD3MM67"/>
<dbReference type="EMBL" id="JALLAZ020001766">
    <property type="protein sequence ID" value="KAL3764742.1"/>
    <property type="molecule type" value="Genomic_DNA"/>
</dbReference>
<dbReference type="PROSITE" id="PS50975">
    <property type="entry name" value="ATP_GRASP"/>
    <property type="match status" value="1"/>
</dbReference>
<feature type="domain" description="ATP-grasp" evidence="5">
    <location>
        <begin position="131"/>
        <end position="382"/>
    </location>
</feature>
<name>A0ABD3MM67_9STRA</name>
<dbReference type="InterPro" id="IPR011761">
    <property type="entry name" value="ATP-grasp"/>
</dbReference>
<sequence length="514" mass="57134">MDSFCDVHGQFLAERARDVYGVTTLQVYSDYMRGYFLHLQPDDRPENIQESLSMCMPSSLEEVKEWCSRLDDEFCLLGGASSVEKGYELAALVCDSDSGLAHAEQLADWLNVTTRNPGGVQEKRRNKYLMIETIRSAGIPTIEQRLCSSQEEAVEFATSLLLATTSLSPSSSSVQSRDDSDDVDDVVDRQSIPQSGLGSTTSCFRQNHVVIKPARGCGSHNVYLCDDLDSVTCAFDRIYGSGIFGSPGQKHENVLVQEFAIGEEFAIDTVSRDGELKIVAIWKYDKRPANGAPFVYYATKLFDDNNKDSGKEPIIPALYAYLSSCLEALDIRWGITHSEVIVTPDGPRLVEVNCRQHNMDFLLLTMGGVGYNIYDVLLAAYFGHSSNDGTTDNMPVKSDKNRLEWNLIPDIPTTRMNAAMVHLVNSKDGTLKRVNDEALYEIEAMASVVDLEVYSKFLEVGTQICPTVDIKSDAGWIQLIHPEPEIFATDFQRIIELMPTLFEVEEATNPGSDK</sequence>
<dbReference type="InterPro" id="IPR052032">
    <property type="entry name" value="ATP-dep_AA_Ligase"/>
</dbReference>
<evidence type="ECO:0000313" key="7">
    <source>
        <dbReference type="Proteomes" id="UP001530315"/>
    </source>
</evidence>
<dbReference type="GO" id="GO:0005524">
    <property type="term" value="F:ATP binding"/>
    <property type="evidence" value="ECO:0007669"/>
    <property type="project" value="UniProtKB-UniRule"/>
</dbReference>
<gene>
    <name evidence="6" type="ORF">ACHAW5_011293</name>
</gene>
<dbReference type="Pfam" id="PF13535">
    <property type="entry name" value="ATP-grasp_4"/>
    <property type="match status" value="1"/>
</dbReference>